<name>A0ABM1XK52_AEDAL</name>
<keyword evidence="1" id="KW-0479">Metal-binding</keyword>
<dbReference type="SMART" id="SM00333">
    <property type="entry name" value="TUDOR"/>
    <property type="match status" value="3"/>
</dbReference>
<evidence type="ECO:0000256" key="3">
    <source>
        <dbReference type="ARBA" id="ARBA00022833"/>
    </source>
</evidence>
<evidence type="ECO:0000313" key="8">
    <source>
        <dbReference type="EnsemblMetazoa" id="AALFPA23_000391.P261"/>
    </source>
</evidence>
<keyword evidence="3" id="KW-0862">Zinc</keyword>
<dbReference type="Gene3D" id="6.10.140.2220">
    <property type="match status" value="1"/>
</dbReference>
<dbReference type="PROSITE" id="PS50865">
    <property type="entry name" value="ZF_MYND_2"/>
    <property type="match status" value="1"/>
</dbReference>
<dbReference type="SUPFAM" id="SSF144232">
    <property type="entry name" value="HIT/MYND zinc finger-like"/>
    <property type="match status" value="1"/>
</dbReference>
<dbReference type="InterPro" id="IPR002999">
    <property type="entry name" value="Tudor"/>
</dbReference>
<evidence type="ECO:0008006" key="10">
    <source>
        <dbReference type="Google" id="ProtNLM"/>
    </source>
</evidence>
<evidence type="ECO:0000259" key="7">
    <source>
        <dbReference type="PROSITE" id="PS50865"/>
    </source>
</evidence>
<feature type="compositionally biased region" description="Basic and acidic residues" evidence="5">
    <location>
        <begin position="761"/>
        <end position="830"/>
    </location>
</feature>
<evidence type="ECO:0000313" key="9">
    <source>
        <dbReference type="Proteomes" id="UP000069940"/>
    </source>
</evidence>
<evidence type="ECO:0000259" key="6">
    <source>
        <dbReference type="PROSITE" id="PS50304"/>
    </source>
</evidence>
<evidence type="ECO:0000256" key="2">
    <source>
        <dbReference type="ARBA" id="ARBA00022771"/>
    </source>
</evidence>
<dbReference type="GeneID" id="109432555"/>
<dbReference type="PROSITE" id="PS50304">
    <property type="entry name" value="TUDOR"/>
    <property type="match status" value="2"/>
</dbReference>
<feature type="compositionally biased region" description="Low complexity" evidence="5">
    <location>
        <begin position="831"/>
        <end position="842"/>
    </location>
</feature>
<protein>
    <recommendedName>
        <fullName evidence="10">Tudor domain-containing protein 1</fullName>
    </recommendedName>
</protein>
<feature type="domain" description="MYND-type" evidence="7">
    <location>
        <begin position="7"/>
        <end position="42"/>
    </location>
</feature>
<evidence type="ECO:0000256" key="1">
    <source>
        <dbReference type="ARBA" id="ARBA00022723"/>
    </source>
</evidence>
<reference evidence="8" key="2">
    <citation type="submission" date="2025-05" db="UniProtKB">
        <authorList>
            <consortium name="EnsemblMetazoa"/>
        </authorList>
    </citation>
    <scope>IDENTIFICATION</scope>
    <source>
        <strain evidence="8">Foshan</strain>
    </source>
</reference>
<dbReference type="InterPro" id="IPR050621">
    <property type="entry name" value="Tudor_domain_containing"/>
</dbReference>
<dbReference type="Pfam" id="PF01753">
    <property type="entry name" value="zf-MYND"/>
    <property type="match status" value="1"/>
</dbReference>
<keyword evidence="2 4" id="KW-0863">Zinc-finger</keyword>
<dbReference type="PANTHER" id="PTHR22948">
    <property type="entry name" value="TUDOR DOMAIN CONTAINING PROTEIN"/>
    <property type="match status" value="1"/>
</dbReference>
<dbReference type="InterPro" id="IPR002893">
    <property type="entry name" value="Znf_MYND"/>
</dbReference>
<dbReference type="RefSeq" id="XP_029726862.1">
    <property type="nucleotide sequence ID" value="XM_029871002.2"/>
</dbReference>
<dbReference type="Gene3D" id="2.30.30.140">
    <property type="match status" value="3"/>
</dbReference>
<dbReference type="Pfam" id="PF00567">
    <property type="entry name" value="TUDOR"/>
    <property type="match status" value="4"/>
</dbReference>
<reference evidence="9" key="1">
    <citation type="journal article" date="2015" name="Proc. Natl. Acad. Sci. U.S.A.">
        <title>Genome sequence of the Asian Tiger mosquito, Aedes albopictus, reveals insights into its biology, genetics, and evolution.</title>
        <authorList>
            <person name="Chen X.G."/>
            <person name="Jiang X."/>
            <person name="Gu J."/>
            <person name="Xu M."/>
            <person name="Wu Y."/>
            <person name="Deng Y."/>
            <person name="Zhang C."/>
            <person name="Bonizzoni M."/>
            <person name="Dermauw W."/>
            <person name="Vontas J."/>
            <person name="Armbruster P."/>
            <person name="Huang X."/>
            <person name="Yang Y."/>
            <person name="Zhang H."/>
            <person name="He W."/>
            <person name="Peng H."/>
            <person name="Liu Y."/>
            <person name="Wu K."/>
            <person name="Chen J."/>
            <person name="Lirakis M."/>
            <person name="Topalis P."/>
            <person name="Van Leeuwen T."/>
            <person name="Hall A.B."/>
            <person name="Jiang X."/>
            <person name="Thorpe C."/>
            <person name="Mueller R.L."/>
            <person name="Sun C."/>
            <person name="Waterhouse R.M."/>
            <person name="Yan G."/>
            <person name="Tu Z.J."/>
            <person name="Fang X."/>
            <person name="James A.A."/>
        </authorList>
    </citation>
    <scope>NUCLEOTIDE SEQUENCE [LARGE SCALE GENOMIC DNA]</scope>
    <source>
        <strain evidence="9">Foshan</strain>
    </source>
</reference>
<feature type="compositionally biased region" description="Basic and acidic residues" evidence="5">
    <location>
        <begin position="843"/>
        <end position="861"/>
    </location>
</feature>
<dbReference type="PANTHER" id="PTHR22948:SF29">
    <property type="entry name" value="FI02030P-RELATED"/>
    <property type="match status" value="1"/>
</dbReference>
<evidence type="ECO:0000256" key="4">
    <source>
        <dbReference type="PROSITE-ProRule" id="PRU00134"/>
    </source>
</evidence>
<proteinExistence type="predicted"/>
<dbReference type="EnsemblMetazoa" id="AALFPA23_000391.R261">
    <property type="protein sequence ID" value="AALFPA23_000391.P261"/>
    <property type="gene ID" value="AALFPA23_000391"/>
</dbReference>
<feature type="domain" description="Tudor" evidence="6">
    <location>
        <begin position="282"/>
        <end position="341"/>
    </location>
</feature>
<organism evidence="8 9">
    <name type="scientific">Aedes albopictus</name>
    <name type="common">Asian tiger mosquito</name>
    <name type="synonym">Stegomyia albopicta</name>
    <dbReference type="NCBI Taxonomy" id="7160"/>
    <lineage>
        <taxon>Eukaryota</taxon>
        <taxon>Metazoa</taxon>
        <taxon>Ecdysozoa</taxon>
        <taxon>Arthropoda</taxon>
        <taxon>Hexapoda</taxon>
        <taxon>Insecta</taxon>
        <taxon>Pterygota</taxon>
        <taxon>Neoptera</taxon>
        <taxon>Endopterygota</taxon>
        <taxon>Diptera</taxon>
        <taxon>Nematocera</taxon>
        <taxon>Culicoidea</taxon>
        <taxon>Culicidae</taxon>
        <taxon>Culicinae</taxon>
        <taxon>Aedini</taxon>
        <taxon>Aedes</taxon>
        <taxon>Stegomyia</taxon>
    </lineage>
</organism>
<accession>A0ABM1XK52</accession>
<feature type="region of interest" description="Disordered" evidence="5">
    <location>
        <begin position="110"/>
        <end position="134"/>
    </location>
</feature>
<feature type="domain" description="Tudor" evidence="6">
    <location>
        <begin position="942"/>
        <end position="1002"/>
    </location>
</feature>
<dbReference type="CDD" id="cd20379">
    <property type="entry name" value="Tudor_dTUD-like"/>
    <property type="match status" value="4"/>
</dbReference>
<sequence>MNIMKKCGFCQQPAGLMCSRCLEVYCSVECQIRDWSEHKKVCIVIPKLYPNDSYLDVLASGVTLPLRSSSLIEQASSRMLANNGRSLRPLRKPNFPMGSVEASVGREATASLPDGCDNEQEDKVESNGSVSNTVSNITVSTSDCEKRMSKMKIEEIGQNGMVKESAKPKNPVGAEKPQSLANLKLEMIKNHKKYVENCQGAAAALPAGGAPPSNKQRNNWLLHFPLEKADGEPFEVIVQYVVANRPNECWVISADHETQCDKLLRDINGQINPKGDPIKYDDVQVDDIYAAPYEGLYYRVVILEKVDEAKSLVKVRLIDYGNEANLPASDLRAPLTLMKNLRAFAFLIEIRNLNRPLKLTETIRIGIVRSEADRKIVDIDLGPTSLLELLGKANQVVGEGGIVAILSSRKALILLSSEPVMPIMKILYTQMPEAAAKFPKAENVKVGDLVCVEIEGVGWSRAQVMEQHDRNRIVYTIDNGTVELVNAEDMRSLPDEYMNKPRLVLQVDLTNVVMNEQEFKRLCYMPSFAFSFERLSYDKQQRRMKCLMKDVEAKRTLAEVEFGDFVCDLKTVGINYWPNIPQDKSIVKISSVLDVGTVIICPKGKVNVYTELLQSVMPTLTRLTAVPNVKDVVVAVDDVMMPYRARVLSIPSPKEVEVLDLDNGHIRKTPLQNLYTTNGFVNNLPVYTVKVQIRDMNVSAIKDQACVLDQLDAFRTGKREFRMMFEGGSYMYGVKLIDLSTSRSLVTILMEHHDKKLREVEEAAKKKQDQEEAAKKKREQEEAAKKKREQEEAAKKKREQEEEDARRRAKEATEAKAKQEEQRLEAERKAAAQAAAAAAAARAEQERKDREEQERKKKAEAEASAAAAATATVCSTLKIDDLQLIPLPAGKSDVKLTILDDSDLAQGAITVCEVTEQNVKRYATLTDEVNKLAGRCGGDGYAPKLDELCIAIFDLDKMWYRAVCIEPQPENNIFLLQFIDYGNVATVKRESIRTMPKELAFPCAAHTCIVKDAKKVVATLLQQQTKQGYVVAQEIKSEGEIYSLKF</sequence>
<evidence type="ECO:0000256" key="5">
    <source>
        <dbReference type="SAM" id="MobiDB-lite"/>
    </source>
</evidence>
<keyword evidence="9" id="KW-1185">Reference proteome</keyword>
<feature type="region of interest" description="Disordered" evidence="5">
    <location>
        <begin position="761"/>
        <end position="863"/>
    </location>
</feature>
<dbReference type="SUPFAM" id="SSF63748">
    <property type="entry name" value="Tudor/PWWP/MBT"/>
    <property type="match status" value="4"/>
</dbReference>
<dbReference type="Proteomes" id="UP000069940">
    <property type="component" value="Unassembled WGS sequence"/>
</dbReference>